<feature type="compositionally biased region" description="Basic and acidic residues" evidence="1">
    <location>
        <begin position="60"/>
        <end position="92"/>
    </location>
</feature>
<protein>
    <submittedName>
        <fullName evidence="2">PRC2C protein</fullName>
    </submittedName>
</protein>
<feature type="region of interest" description="Disordered" evidence="1">
    <location>
        <begin position="764"/>
        <end position="797"/>
    </location>
</feature>
<feature type="compositionally biased region" description="Low complexity" evidence="1">
    <location>
        <begin position="622"/>
        <end position="631"/>
    </location>
</feature>
<feature type="compositionally biased region" description="Polar residues" evidence="1">
    <location>
        <begin position="136"/>
        <end position="158"/>
    </location>
</feature>
<feature type="compositionally biased region" description="Polar residues" evidence="1">
    <location>
        <begin position="559"/>
        <end position="578"/>
    </location>
</feature>
<evidence type="ECO:0000313" key="3">
    <source>
        <dbReference type="Proteomes" id="UP001166093"/>
    </source>
</evidence>
<feature type="compositionally biased region" description="Polar residues" evidence="1">
    <location>
        <begin position="837"/>
        <end position="847"/>
    </location>
</feature>
<feature type="compositionally biased region" description="Basic and acidic residues" evidence="1">
    <location>
        <begin position="26"/>
        <end position="40"/>
    </location>
</feature>
<dbReference type="EMBL" id="JAAWVQ010109442">
    <property type="protein sequence ID" value="MBN3281525.1"/>
    <property type="molecule type" value="Genomic_DNA"/>
</dbReference>
<sequence>MESIQFGAPSSSGSTDSDCTPTLLEKGPDNKLPEPKEQRQKQPRAGPIKAQKLPEVSLPENKEYKPGPIGKERSLKNRKVKDVRQAESEGPDKSGPGATRSPDPHSPAKDSKGVPELDSDMESMISVSTPEFGASSKESVTDYTSPSSSLAETVSKGSSKMEESLVSSVPLPHTLPLPRRETLQQSSSLTQVSPATVDFTLKMESARKAWENSPSMGEKSSPVTSSAPPIASGAGANSATYSSFSSASLPPIPVASVTPTTSLQGSGTYTTASLSTKTTSTSDPPNICKVKPQQLQSSSMASTAHFSPLGCIPSLLAPQQQQQQQQAQQVFVSQSAAGSAAQIPAFYMDTSHLFSTQPPRLGHPSLAQQQGFQPGLSQTQSRLFDFPLQPTAVQQIPIPIYAPLQGQHQGLGTGPPVSQAQELFSTSLHQPYRSQQAFLQNSLSQPSPVVLSGAGQHSPMMLSGTALHSYPGVQPSDLSKAQSGLAFQQTSSTQHIPILFEPQLNQPSGLGGSQFMDTHTHLLQARQGLSQPSNLYSGQPGQSSYYSSTQSASSALQQVNVPTHSHTGQSSFYSTRQYPSPAVQQMTVSLPGSQLSLSNFGSTGGHQPLIALPQSMQPQGPQAQAQSLSRQAQLNQPFRGLLNQSQHSMMQASSKVCEVDLKLFGSGMDMKPGTPPISARSTTPTSGPFRASSTSPSSQSSKMNSILYQKQFQSAAAAAAAAGVRMPPHFQAQFTPQMMSQPSLVPPMVRPPHGSSFNPGVQRTSVGPPMSPSLMSHPRPQYMSRGPPGSPMGPRGNQALLKAEQDLKAKQRAEVLQSTHKFFSEQQQHKPALSKPSDGSQQPSESFAPQPLSLGHEGDKGSSQSPSFTTPGSKPVRTGPIKPQAIKPEETK</sequence>
<keyword evidence="3" id="KW-1185">Reference proteome</keyword>
<feature type="compositionally biased region" description="Basic and acidic residues" evidence="1">
    <location>
        <begin position="102"/>
        <end position="115"/>
    </location>
</feature>
<evidence type="ECO:0000313" key="2">
    <source>
        <dbReference type="EMBL" id="MBN3281525.1"/>
    </source>
</evidence>
<feature type="compositionally biased region" description="Polar residues" evidence="1">
    <location>
        <begin position="258"/>
        <end position="267"/>
    </location>
</feature>
<organism evidence="2 3">
    <name type="scientific">Polyodon spathula</name>
    <name type="common">North American paddlefish</name>
    <name type="synonym">Squalus spathula</name>
    <dbReference type="NCBI Taxonomy" id="7913"/>
    <lineage>
        <taxon>Eukaryota</taxon>
        <taxon>Metazoa</taxon>
        <taxon>Chordata</taxon>
        <taxon>Craniata</taxon>
        <taxon>Vertebrata</taxon>
        <taxon>Euteleostomi</taxon>
        <taxon>Actinopterygii</taxon>
        <taxon>Chondrostei</taxon>
        <taxon>Acipenseriformes</taxon>
        <taxon>Polyodontidae</taxon>
        <taxon>Polyodon</taxon>
    </lineage>
</organism>
<proteinExistence type="predicted"/>
<feature type="compositionally biased region" description="Low complexity" evidence="1">
    <location>
        <begin position="535"/>
        <end position="558"/>
    </location>
</feature>
<feature type="compositionally biased region" description="Polar residues" evidence="1">
    <location>
        <begin position="8"/>
        <end position="20"/>
    </location>
</feature>
<gene>
    <name evidence="2" type="primary">Prrc2c_1</name>
    <name evidence="2" type="ORF">GTO93_0001370</name>
</gene>
<dbReference type="PANTHER" id="PTHR14038">
    <property type="entry name" value="BAT2 HLA-B-ASSOCIATED TRANSCRIPT 2"/>
    <property type="match status" value="1"/>
</dbReference>
<dbReference type="PANTHER" id="PTHR14038:SF6">
    <property type="entry name" value="PROTEIN PRRC2C"/>
    <property type="match status" value="1"/>
</dbReference>
<feature type="region of interest" description="Disordered" evidence="1">
    <location>
        <begin position="207"/>
        <end position="237"/>
    </location>
</feature>
<feature type="compositionally biased region" description="Low complexity" evidence="1">
    <location>
        <begin position="268"/>
        <end position="282"/>
    </location>
</feature>
<feature type="region of interest" description="Disordered" evidence="1">
    <location>
        <begin position="1"/>
        <end position="195"/>
    </location>
</feature>
<feature type="non-terminal residue" evidence="2">
    <location>
        <position position="1"/>
    </location>
</feature>
<feature type="region of interest" description="Disordered" evidence="1">
    <location>
        <begin position="667"/>
        <end position="702"/>
    </location>
</feature>
<feature type="compositionally biased region" description="Low complexity" evidence="1">
    <location>
        <begin position="686"/>
        <end position="702"/>
    </location>
</feature>
<reference evidence="2" key="1">
    <citation type="journal article" date="2021" name="Cell">
        <title>Tracing the genetic footprints of vertebrate landing in non-teleost ray-finned fishes.</title>
        <authorList>
            <person name="Bi X."/>
            <person name="Wang K."/>
            <person name="Yang L."/>
            <person name="Pan H."/>
            <person name="Jiang H."/>
            <person name="Wei Q."/>
            <person name="Fang M."/>
            <person name="Yu H."/>
            <person name="Zhu C."/>
            <person name="Cai Y."/>
            <person name="He Y."/>
            <person name="Gan X."/>
            <person name="Zeng H."/>
            <person name="Yu D."/>
            <person name="Zhu Y."/>
            <person name="Jiang H."/>
            <person name="Qiu Q."/>
            <person name="Yang H."/>
            <person name="Zhang Y.E."/>
            <person name="Wang W."/>
            <person name="Zhu M."/>
            <person name="He S."/>
            <person name="Zhang G."/>
        </authorList>
    </citation>
    <scope>NUCLEOTIDE SEQUENCE</scope>
    <source>
        <strain evidence="2">Pddl_001</strain>
    </source>
</reference>
<feature type="non-terminal residue" evidence="2">
    <location>
        <position position="892"/>
    </location>
</feature>
<dbReference type="Proteomes" id="UP001166093">
    <property type="component" value="Unassembled WGS sequence"/>
</dbReference>
<evidence type="ECO:0000256" key="1">
    <source>
        <dbReference type="SAM" id="MobiDB-lite"/>
    </source>
</evidence>
<feature type="region of interest" description="Disordered" evidence="1">
    <location>
        <begin position="531"/>
        <end position="578"/>
    </location>
</feature>
<feature type="compositionally biased region" description="Low complexity" evidence="1">
    <location>
        <begin position="783"/>
        <end position="796"/>
    </location>
</feature>
<feature type="region of interest" description="Disordered" evidence="1">
    <location>
        <begin position="823"/>
        <end position="892"/>
    </location>
</feature>
<comment type="caution">
    <text evidence="2">The sequence shown here is derived from an EMBL/GenBank/DDBJ whole genome shotgun (WGS) entry which is preliminary data.</text>
</comment>
<feature type="region of interest" description="Disordered" evidence="1">
    <location>
        <begin position="597"/>
        <end position="631"/>
    </location>
</feature>
<feature type="compositionally biased region" description="Low complexity" evidence="1">
    <location>
        <begin position="225"/>
        <end position="237"/>
    </location>
</feature>
<accession>A0ABS2Y4D8</accession>
<feature type="compositionally biased region" description="Polar residues" evidence="1">
    <location>
        <begin position="861"/>
        <end position="872"/>
    </location>
</feature>
<dbReference type="InterPro" id="IPR033184">
    <property type="entry name" value="PRRC2"/>
</dbReference>
<name>A0ABS2Y4D8_POLSP</name>
<feature type="region of interest" description="Disordered" evidence="1">
    <location>
        <begin position="258"/>
        <end position="294"/>
    </location>
</feature>